<keyword evidence="2" id="KW-1185">Reference proteome</keyword>
<sequence>EEFTVFNFSLGKLKGMSLPEKPTDFPEAFGRLLKRSLPGQADVKNWDDFYQLFSRTEGLWDRPLILLIDEVDTIPLSLLDLMVAQFREMYLDRQNNWLHGLALVGVRAVLGIESQRGSPFNIQRSLKVPNLTPEEVKELYRQYQDESGQQIEVAVVDKVYQSTKGQPGLVSWFGELLTEKYNPGDNPVIGMETWKLVWHKARFVEPNNTVMNLIAKARMSEYQAF</sequence>
<organism evidence="1 2">
    <name type="scientific">Candidatus Thiomargarita nelsonii</name>
    <dbReference type="NCBI Taxonomy" id="1003181"/>
    <lineage>
        <taxon>Bacteria</taxon>
        <taxon>Pseudomonadati</taxon>
        <taxon>Pseudomonadota</taxon>
        <taxon>Gammaproteobacteria</taxon>
        <taxon>Thiotrichales</taxon>
        <taxon>Thiotrichaceae</taxon>
        <taxon>Thiomargarita</taxon>
    </lineage>
</organism>
<proteinExistence type="predicted"/>
<dbReference type="AlphaFoldDB" id="A0A176RZW1"/>
<evidence type="ECO:0000313" key="1">
    <source>
        <dbReference type="EMBL" id="OAD21226.1"/>
    </source>
</evidence>
<reference evidence="1 2" key="1">
    <citation type="submission" date="2016-05" db="EMBL/GenBank/DDBJ databases">
        <title>Single-cell genome of chain-forming Candidatus Thiomargarita nelsonii and comparison to other large sulfur-oxidizing bacteria.</title>
        <authorList>
            <person name="Winkel M."/>
            <person name="Salman V."/>
            <person name="Woyke T."/>
            <person name="Schulz-Vogt H."/>
            <person name="Richter M."/>
            <person name="Flood B."/>
            <person name="Bailey J."/>
            <person name="Amann R."/>
            <person name="Mussmann M."/>
        </authorList>
    </citation>
    <scope>NUCLEOTIDE SEQUENCE [LARGE SCALE GENOMIC DNA]</scope>
    <source>
        <strain evidence="1 2">THI036</strain>
    </source>
</reference>
<feature type="non-terminal residue" evidence="1">
    <location>
        <position position="225"/>
    </location>
</feature>
<name>A0A176RZW1_9GAMM</name>
<gene>
    <name evidence="1" type="ORF">THIOM_003012</name>
</gene>
<evidence type="ECO:0008006" key="3">
    <source>
        <dbReference type="Google" id="ProtNLM"/>
    </source>
</evidence>
<dbReference type="EMBL" id="LUTY01001782">
    <property type="protein sequence ID" value="OAD21226.1"/>
    <property type="molecule type" value="Genomic_DNA"/>
</dbReference>
<protein>
    <recommendedName>
        <fullName evidence="3">ATPase</fullName>
    </recommendedName>
</protein>
<dbReference type="InterPro" id="IPR027417">
    <property type="entry name" value="P-loop_NTPase"/>
</dbReference>
<comment type="caution">
    <text evidence="1">The sequence shown here is derived from an EMBL/GenBank/DDBJ whole genome shotgun (WGS) entry which is preliminary data.</text>
</comment>
<accession>A0A176RZW1</accession>
<feature type="non-terminal residue" evidence="1">
    <location>
        <position position="1"/>
    </location>
</feature>
<dbReference type="SUPFAM" id="SSF52540">
    <property type="entry name" value="P-loop containing nucleoside triphosphate hydrolases"/>
    <property type="match status" value="1"/>
</dbReference>
<evidence type="ECO:0000313" key="2">
    <source>
        <dbReference type="Proteomes" id="UP000076962"/>
    </source>
</evidence>
<dbReference type="Proteomes" id="UP000076962">
    <property type="component" value="Unassembled WGS sequence"/>
</dbReference>